<gene>
    <name evidence="2" type="ORF">GA629_10280</name>
</gene>
<dbReference type="InterPro" id="IPR013783">
    <property type="entry name" value="Ig-like_fold"/>
</dbReference>
<feature type="non-terminal residue" evidence="2">
    <location>
        <position position="1"/>
    </location>
</feature>
<evidence type="ECO:0000259" key="1">
    <source>
        <dbReference type="SMART" id="SM01066"/>
    </source>
</evidence>
<dbReference type="Proteomes" id="UP000470200">
    <property type="component" value="Unassembled WGS sequence"/>
</dbReference>
<dbReference type="EMBL" id="WDIP01000017">
    <property type="protein sequence ID" value="KAB5882693.1"/>
    <property type="molecule type" value="Genomic_DNA"/>
</dbReference>
<sequence length="206" mass="22209">VTVTDVPKQPMTVWYKPDSSWKTAKVHYQANGKWTGSAQRMTLYRNGWYRYTIPDTAGGQVRMAFTDGGSVWDNNGGQGKDYRVSGSVVSVSGGKVSYSAPSFDESPMTVWYKPDSSWKTAKVNYQANGKWSGGAQQMEASCGGWYRYTIPDTAGGQVRMAFTDGGSAWDNNGGQGKDYRVSGGSVAVAGGQMITDVTPNCAATNK</sequence>
<dbReference type="AlphaFoldDB" id="A0A7J5N651"/>
<evidence type="ECO:0000313" key="3">
    <source>
        <dbReference type="Proteomes" id="UP000470200"/>
    </source>
</evidence>
<proteinExistence type="predicted"/>
<comment type="caution">
    <text evidence="2">The sequence shown here is derived from an EMBL/GenBank/DDBJ whole genome shotgun (WGS) entry which is preliminary data.</text>
</comment>
<protein>
    <recommendedName>
        <fullName evidence="1">Carbohydrate binding module family 25 domain-containing protein</fullName>
    </recommendedName>
</protein>
<name>A0A7J5N651_BIFAD</name>
<dbReference type="InterPro" id="IPR005085">
    <property type="entry name" value="CBM25"/>
</dbReference>
<dbReference type="SMART" id="SM01066">
    <property type="entry name" value="CBM_25"/>
    <property type="match status" value="2"/>
</dbReference>
<dbReference type="Pfam" id="PF03423">
    <property type="entry name" value="CBM_25"/>
    <property type="match status" value="2"/>
</dbReference>
<accession>A0A7J5N651</accession>
<dbReference type="GO" id="GO:2001070">
    <property type="term" value="F:starch binding"/>
    <property type="evidence" value="ECO:0007669"/>
    <property type="project" value="InterPro"/>
</dbReference>
<organism evidence="2 3">
    <name type="scientific">Bifidobacterium adolescentis</name>
    <dbReference type="NCBI Taxonomy" id="1680"/>
    <lineage>
        <taxon>Bacteria</taxon>
        <taxon>Bacillati</taxon>
        <taxon>Actinomycetota</taxon>
        <taxon>Actinomycetes</taxon>
        <taxon>Bifidobacteriales</taxon>
        <taxon>Bifidobacteriaceae</taxon>
        <taxon>Bifidobacterium</taxon>
    </lineage>
</organism>
<dbReference type="GO" id="GO:0005975">
    <property type="term" value="P:carbohydrate metabolic process"/>
    <property type="evidence" value="ECO:0007669"/>
    <property type="project" value="UniProtKB-ARBA"/>
</dbReference>
<feature type="domain" description="Carbohydrate binding module family 25" evidence="1">
    <location>
        <begin position="105"/>
        <end position="184"/>
    </location>
</feature>
<evidence type="ECO:0000313" key="2">
    <source>
        <dbReference type="EMBL" id="KAB5882693.1"/>
    </source>
</evidence>
<dbReference type="Gene3D" id="2.60.40.10">
    <property type="entry name" value="Immunoglobulins"/>
    <property type="match status" value="2"/>
</dbReference>
<feature type="domain" description="Carbohydrate binding module family 25" evidence="1">
    <location>
        <begin position="8"/>
        <end position="87"/>
    </location>
</feature>
<reference evidence="2 3" key="1">
    <citation type="journal article" date="2019" name="Nat. Med.">
        <title>A library of human gut bacterial isolates paired with longitudinal multiomics data enables mechanistic microbiome research.</title>
        <authorList>
            <person name="Poyet M."/>
            <person name="Groussin M."/>
            <person name="Gibbons S.M."/>
            <person name="Avila-Pacheco J."/>
            <person name="Jiang X."/>
            <person name="Kearney S.M."/>
            <person name="Perrotta A.R."/>
            <person name="Berdy B."/>
            <person name="Zhao S."/>
            <person name="Lieberman T.D."/>
            <person name="Swanson P.K."/>
            <person name="Smith M."/>
            <person name="Roesemann S."/>
            <person name="Alexander J.E."/>
            <person name="Rich S.A."/>
            <person name="Livny J."/>
            <person name="Vlamakis H."/>
            <person name="Clish C."/>
            <person name="Bullock K."/>
            <person name="Deik A."/>
            <person name="Scott J."/>
            <person name="Pierce K.A."/>
            <person name="Xavier R.J."/>
            <person name="Alm E.J."/>
        </authorList>
    </citation>
    <scope>NUCLEOTIDE SEQUENCE [LARGE SCALE GENOMIC DNA]</scope>
    <source>
        <strain evidence="2 3">BIOML-A105</strain>
    </source>
</reference>